<comment type="catalytic activity">
    <reaction evidence="2">
        <text>a 1,2-diacyl-sn-glycero-3-phospho-(1D-myo-inositol-3-phosphate) + H2O = a 1,2-diacyl-sn-glycero-3-phospho-(1D-myo-inositol) + phosphate</text>
        <dbReference type="Rhea" id="RHEA:12316"/>
        <dbReference type="ChEBI" id="CHEBI:15377"/>
        <dbReference type="ChEBI" id="CHEBI:43474"/>
        <dbReference type="ChEBI" id="CHEBI:57880"/>
        <dbReference type="ChEBI" id="CHEBI:58088"/>
        <dbReference type="EC" id="3.1.3.64"/>
    </reaction>
    <physiologicalReaction direction="left-to-right" evidence="2">
        <dbReference type="Rhea" id="RHEA:12317"/>
    </physiologicalReaction>
</comment>
<dbReference type="GO" id="GO:0043812">
    <property type="term" value="F:phosphatidylinositol-4-phosphate phosphatase activity"/>
    <property type="evidence" value="ECO:0007669"/>
    <property type="project" value="TreeGrafter"/>
</dbReference>
<gene>
    <name evidence="9" type="ORF">LSTR_LSTR010501</name>
</gene>
<name>A0A482X6C9_LAOST</name>
<dbReference type="GO" id="GO:0046856">
    <property type="term" value="P:phosphatidylinositol dephosphorylation"/>
    <property type="evidence" value="ECO:0007669"/>
    <property type="project" value="TreeGrafter"/>
</dbReference>
<reference evidence="9 10" key="1">
    <citation type="journal article" date="2017" name="Gigascience">
        <title>Genome sequence of the small brown planthopper, Laodelphax striatellus.</title>
        <authorList>
            <person name="Zhu J."/>
            <person name="Jiang F."/>
            <person name="Wang X."/>
            <person name="Yang P."/>
            <person name="Bao Y."/>
            <person name="Zhao W."/>
            <person name="Wang W."/>
            <person name="Lu H."/>
            <person name="Wang Q."/>
            <person name="Cui N."/>
            <person name="Li J."/>
            <person name="Chen X."/>
            <person name="Luo L."/>
            <person name="Yu J."/>
            <person name="Kang L."/>
            <person name="Cui F."/>
        </authorList>
    </citation>
    <scope>NUCLEOTIDE SEQUENCE [LARGE SCALE GENOMIC DNA]</scope>
    <source>
        <strain evidence="9">Lst14</strain>
    </source>
</reference>
<evidence type="ECO:0000256" key="6">
    <source>
        <dbReference type="ARBA" id="ARBA00041911"/>
    </source>
</evidence>
<feature type="transmembrane region" description="Helical" evidence="7">
    <location>
        <begin position="547"/>
        <end position="566"/>
    </location>
</feature>
<dbReference type="InParanoid" id="A0A482X6C9"/>
<dbReference type="AlphaFoldDB" id="A0A482X6C9"/>
<evidence type="ECO:0000256" key="3">
    <source>
        <dbReference type="ARBA" id="ARBA00036807"/>
    </source>
</evidence>
<dbReference type="OrthoDB" id="405996at2759"/>
<protein>
    <recommendedName>
        <fullName evidence="4">Phosphatidylinositol-3-phosphatase SAC1</fullName>
        <ecNumber evidence="1">3.1.3.64</ecNumber>
    </recommendedName>
    <alternativeName>
        <fullName evidence="6">Phosphatidylinositol-4-phosphate phosphatase</fullName>
    </alternativeName>
    <alternativeName>
        <fullName evidence="5">Suppressor of actin mutations 1-like protein</fullName>
    </alternativeName>
</protein>
<comment type="catalytic activity">
    <reaction evidence="3">
        <text>a 1,2-diacyl-sn-glycero-3-phospho-(1D-myo-inositol 4-phosphate) + H2O = a 1,2-diacyl-sn-glycero-3-phospho-(1D-myo-inositol) + phosphate</text>
        <dbReference type="Rhea" id="RHEA:55652"/>
        <dbReference type="ChEBI" id="CHEBI:15377"/>
        <dbReference type="ChEBI" id="CHEBI:43474"/>
        <dbReference type="ChEBI" id="CHEBI:57880"/>
        <dbReference type="ChEBI" id="CHEBI:58178"/>
    </reaction>
    <physiologicalReaction direction="left-to-right" evidence="3">
        <dbReference type="Rhea" id="RHEA:55653"/>
    </physiologicalReaction>
</comment>
<keyword evidence="7" id="KW-1133">Transmembrane helix</keyword>
<feature type="domain" description="SAC" evidence="8">
    <location>
        <begin position="130"/>
        <end position="474"/>
    </location>
</feature>
<evidence type="ECO:0000256" key="4">
    <source>
        <dbReference type="ARBA" id="ARBA00040795"/>
    </source>
</evidence>
<dbReference type="FunCoup" id="A0A482X6C9">
    <property type="interactions" value="2548"/>
</dbReference>
<sequence length="625" mass="70710">MLAETAVFSKMLLHITPENFYIEPVDDPVIGFIVREKRALVINRLSGQITCEYGGSWPMVGNMTIYGVLGTIRSISGHVLVVVTERSVVGSLDGQKIFTMDNAALIPYSRSFTHLTEFQIRMDKEYMNMVMQVLTTPGMYFSYTYDLTHTLQRLQDFSPDFLDKPMHARAESRFVWNGHLLHEMSQLLASAADEKACSKFLLPLMHGFVSIDVLLVSRGASPYLAAAATSDRLVTVAVVSRRSTERAGTRLYTRGVDADGRVANFVETEQILYDSAVTASFVQIRGSIPLFWTQLPNLKYKPPPTLSPWLEEQRAAFLRHFDLEIIDYGQLVCVSLIDHHGAEGRLAAAFKEHMDAINRPVRYEPFDFHAECRKLRWDRLNILIDRLQPDIEEFAVAPGGTVLSQQYTVIRTNCIDCLDRTNVVQYMLARSCILASLKKHGILRPGEEVHHSFEDKLKNMWADNADMISVQYSGTGALKTDFTRTGKRTRQGIINDGINSITRYYKNNFCDGFRQDAIDLFLGQYKVNPDEGVLAKCPLEVERGWKYTAYPLILCVAFSMFAANVITPSEYTSGSMLWLLFWGSMCGFTIWMIMLYGHEFVDAPRLSALHKIGHRSRSVAGHAPR</sequence>
<comment type="caution">
    <text evidence="9">The sequence shown here is derived from an EMBL/GenBank/DDBJ whole genome shotgun (WGS) entry which is preliminary data.</text>
</comment>
<dbReference type="PANTHER" id="PTHR45662:SF2">
    <property type="entry name" value="PHOSPHATIDYLINOSITOL-3-PHOSPHATASE SAC1"/>
    <property type="match status" value="1"/>
</dbReference>
<dbReference type="EC" id="3.1.3.64" evidence="1"/>
<keyword evidence="7" id="KW-0472">Membrane</keyword>
<accession>A0A482X6C9</accession>
<dbReference type="GO" id="GO:0004438">
    <property type="term" value="F:phosphatidylinositol-3-phosphate phosphatase activity"/>
    <property type="evidence" value="ECO:0007669"/>
    <property type="project" value="UniProtKB-EC"/>
</dbReference>
<dbReference type="EMBL" id="QKKF02016927">
    <property type="protein sequence ID" value="RZF41273.1"/>
    <property type="molecule type" value="Genomic_DNA"/>
</dbReference>
<evidence type="ECO:0000256" key="2">
    <source>
        <dbReference type="ARBA" id="ARBA00036631"/>
    </source>
</evidence>
<dbReference type="SMR" id="A0A482X6C9"/>
<dbReference type="GO" id="GO:0005783">
    <property type="term" value="C:endoplasmic reticulum"/>
    <property type="evidence" value="ECO:0007669"/>
    <property type="project" value="TreeGrafter"/>
</dbReference>
<dbReference type="Pfam" id="PF02383">
    <property type="entry name" value="Syja_N"/>
    <property type="match status" value="1"/>
</dbReference>
<evidence type="ECO:0000259" key="8">
    <source>
        <dbReference type="PROSITE" id="PS50275"/>
    </source>
</evidence>
<evidence type="ECO:0000256" key="1">
    <source>
        <dbReference type="ARBA" id="ARBA00013038"/>
    </source>
</evidence>
<evidence type="ECO:0000256" key="5">
    <source>
        <dbReference type="ARBA" id="ARBA00041396"/>
    </source>
</evidence>
<dbReference type="STRING" id="195883.A0A482X6C9"/>
<evidence type="ECO:0000256" key="7">
    <source>
        <dbReference type="SAM" id="Phobius"/>
    </source>
</evidence>
<dbReference type="PANTHER" id="PTHR45662">
    <property type="entry name" value="PHOSPHATIDYLINOSITIDE PHOSPHATASE SAC1"/>
    <property type="match status" value="1"/>
</dbReference>
<feature type="transmembrane region" description="Helical" evidence="7">
    <location>
        <begin position="578"/>
        <end position="597"/>
    </location>
</feature>
<evidence type="ECO:0000313" key="9">
    <source>
        <dbReference type="EMBL" id="RZF41273.1"/>
    </source>
</evidence>
<organism evidence="9 10">
    <name type="scientific">Laodelphax striatellus</name>
    <name type="common">Small brown planthopper</name>
    <name type="synonym">Delphax striatella</name>
    <dbReference type="NCBI Taxonomy" id="195883"/>
    <lineage>
        <taxon>Eukaryota</taxon>
        <taxon>Metazoa</taxon>
        <taxon>Ecdysozoa</taxon>
        <taxon>Arthropoda</taxon>
        <taxon>Hexapoda</taxon>
        <taxon>Insecta</taxon>
        <taxon>Pterygota</taxon>
        <taxon>Neoptera</taxon>
        <taxon>Paraneoptera</taxon>
        <taxon>Hemiptera</taxon>
        <taxon>Auchenorrhyncha</taxon>
        <taxon>Fulgoroidea</taxon>
        <taxon>Delphacidae</taxon>
        <taxon>Criomorphinae</taxon>
        <taxon>Laodelphax</taxon>
    </lineage>
</organism>
<proteinExistence type="predicted"/>
<dbReference type="Proteomes" id="UP000291343">
    <property type="component" value="Unassembled WGS sequence"/>
</dbReference>
<dbReference type="InterPro" id="IPR002013">
    <property type="entry name" value="SAC_dom"/>
</dbReference>
<evidence type="ECO:0000313" key="10">
    <source>
        <dbReference type="Proteomes" id="UP000291343"/>
    </source>
</evidence>
<dbReference type="PROSITE" id="PS50275">
    <property type="entry name" value="SAC"/>
    <property type="match status" value="1"/>
</dbReference>
<keyword evidence="7" id="KW-0812">Transmembrane</keyword>
<keyword evidence="10" id="KW-1185">Reference proteome</keyword>